<gene>
    <name evidence="1" type="ORF">LSAT_V11C200076370</name>
</gene>
<protein>
    <submittedName>
        <fullName evidence="1">Uncharacterized protein</fullName>
    </submittedName>
</protein>
<comment type="caution">
    <text evidence="1">The sequence shown here is derived from an EMBL/GenBank/DDBJ whole genome shotgun (WGS) entry which is preliminary data.</text>
</comment>
<accession>A0A9R1WCV4</accession>
<sequence>MSVTFARIVNPNHKLLLAHNPSSHIKLLQLFKSKEALKVSLEMKCVHEGFQNKVNKFSTYKVEVITKKFQIHKLLETHICSNIQLQSHHRQVNMKVLGRSFKNILAENTSNMLWGNKSNEL</sequence>
<dbReference type="Proteomes" id="UP000235145">
    <property type="component" value="Unassembled WGS sequence"/>
</dbReference>
<dbReference type="EMBL" id="NBSK02000002">
    <property type="protein sequence ID" value="KAJ0221538.1"/>
    <property type="molecule type" value="Genomic_DNA"/>
</dbReference>
<organism evidence="1 2">
    <name type="scientific">Lactuca sativa</name>
    <name type="common">Garden lettuce</name>
    <dbReference type="NCBI Taxonomy" id="4236"/>
    <lineage>
        <taxon>Eukaryota</taxon>
        <taxon>Viridiplantae</taxon>
        <taxon>Streptophyta</taxon>
        <taxon>Embryophyta</taxon>
        <taxon>Tracheophyta</taxon>
        <taxon>Spermatophyta</taxon>
        <taxon>Magnoliopsida</taxon>
        <taxon>eudicotyledons</taxon>
        <taxon>Gunneridae</taxon>
        <taxon>Pentapetalae</taxon>
        <taxon>asterids</taxon>
        <taxon>campanulids</taxon>
        <taxon>Asterales</taxon>
        <taxon>Asteraceae</taxon>
        <taxon>Cichorioideae</taxon>
        <taxon>Cichorieae</taxon>
        <taxon>Lactucinae</taxon>
        <taxon>Lactuca</taxon>
    </lineage>
</organism>
<reference evidence="1 2" key="1">
    <citation type="journal article" date="2017" name="Nat. Commun.">
        <title>Genome assembly with in vitro proximity ligation data and whole-genome triplication in lettuce.</title>
        <authorList>
            <person name="Reyes-Chin-Wo S."/>
            <person name="Wang Z."/>
            <person name="Yang X."/>
            <person name="Kozik A."/>
            <person name="Arikit S."/>
            <person name="Song C."/>
            <person name="Xia L."/>
            <person name="Froenicke L."/>
            <person name="Lavelle D.O."/>
            <person name="Truco M.J."/>
            <person name="Xia R."/>
            <person name="Zhu S."/>
            <person name="Xu C."/>
            <person name="Xu H."/>
            <person name="Xu X."/>
            <person name="Cox K."/>
            <person name="Korf I."/>
            <person name="Meyers B.C."/>
            <person name="Michelmore R.W."/>
        </authorList>
    </citation>
    <scope>NUCLEOTIDE SEQUENCE [LARGE SCALE GENOMIC DNA]</scope>
    <source>
        <strain evidence="2">cv. Salinas</strain>
        <tissue evidence="1">Seedlings</tissue>
    </source>
</reference>
<evidence type="ECO:0000313" key="2">
    <source>
        <dbReference type="Proteomes" id="UP000235145"/>
    </source>
</evidence>
<evidence type="ECO:0000313" key="1">
    <source>
        <dbReference type="EMBL" id="KAJ0221538.1"/>
    </source>
</evidence>
<proteinExistence type="predicted"/>
<dbReference type="AlphaFoldDB" id="A0A9R1WCV4"/>
<name>A0A9R1WCV4_LACSA</name>
<keyword evidence="2" id="KW-1185">Reference proteome</keyword>